<evidence type="ECO:0000313" key="3">
    <source>
        <dbReference type="EMBL" id="KIW13309.1"/>
    </source>
</evidence>
<reference evidence="3 4" key="1">
    <citation type="submission" date="2015-01" db="EMBL/GenBank/DDBJ databases">
        <title>The Genome Sequence of Exophiala spinifera CBS89968.</title>
        <authorList>
            <consortium name="The Broad Institute Genomics Platform"/>
            <person name="Cuomo C."/>
            <person name="de Hoog S."/>
            <person name="Gorbushina A."/>
            <person name="Stielow B."/>
            <person name="Teixiera M."/>
            <person name="Abouelleil A."/>
            <person name="Chapman S.B."/>
            <person name="Priest M."/>
            <person name="Young S.K."/>
            <person name="Wortman J."/>
            <person name="Nusbaum C."/>
            <person name="Birren B."/>
        </authorList>
    </citation>
    <scope>NUCLEOTIDE SEQUENCE [LARGE SCALE GENOMIC DNA]</scope>
    <source>
        <strain evidence="3 4">CBS 89968</strain>
    </source>
</reference>
<gene>
    <name evidence="3" type="ORF">PV08_08497</name>
</gene>
<evidence type="ECO:0000256" key="1">
    <source>
        <dbReference type="SAM" id="MobiDB-lite"/>
    </source>
</evidence>
<dbReference type="EMBL" id="KN847497">
    <property type="protein sequence ID" value="KIW13309.1"/>
    <property type="molecule type" value="Genomic_DNA"/>
</dbReference>
<dbReference type="AlphaFoldDB" id="A0A0D2BQA1"/>
<dbReference type="GeneID" id="27335580"/>
<evidence type="ECO:0000256" key="2">
    <source>
        <dbReference type="SAM" id="SignalP"/>
    </source>
</evidence>
<feature type="signal peptide" evidence="2">
    <location>
        <begin position="1"/>
        <end position="15"/>
    </location>
</feature>
<keyword evidence="2" id="KW-0732">Signal</keyword>
<feature type="chain" id="PRO_5012181386" evidence="2">
    <location>
        <begin position="16"/>
        <end position="179"/>
    </location>
</feature>
<evidence type="ECO:0000313" key="4">
    <source>
        <dbReference type="Proteomes" id="UP000053328"/>
    </source>
</evidence>
<feature type="region of interest" description="Disordered" evidence="1">
    <location>
        <begin position="108"/>
        <end position="128"/>
    </location>
</feature>
<dbReference type="OrthoDB" id="4120565at2759"/>
<keyword evidence="4" id="KW-1185">Reference proteome</keyword>
<dbReference type="HOGENOM" id="CLU_140468_0_0_1"/>
<protein>
    <submittedName>
        <fullName evidence="3">Uncharacterized protein</fullName>
    </submittedName>
</protein>
<name>A0A0D2BQA1_9EURO</name>
<proteinExistence type="predicted"/>
<dbReference type="RefSeq" id="XP_016233525.1">
    <property type="nucleotide sequence ID" value="XM_016382822.1"/>
</dbReference>
<dbReference type="Proteomes" id="UP000053328">
    <property type="component" value="Unassembled WGS sequence"/>
</dbReference>
<feature type="compositionally biased region" description="Gly residues" evidence="1">
    <location>
        <begin position="108"/>
        <end position="123"/>
    </location>
</feature>
<sequence>MKRITILLFVQTVFSLAITSAPTLNKLIRVTATSPLSPVQHVTWSTLTPSVTEIQLPIIPSAVITLAPLVGNPLERRQRCWDDRGFSVDCATWTGYYYTWGPPGNPYEGGPGEGGGGSGGNGEGSVVVSQSDTGRVHLTAWSLILDSNIGFDLNYLILEDLHQKHNEVRPPLKKGAATR</sequence>
<organism evidence="3 4">
    <name type="scientific">Exophiala spinifera</name>
    <dbReference type="NCBI Taxonomy" id="91928"/>
    <lineage>
        <taxon>Eukaryota</taxon>
        <taxon>Fungi</taxon>
        <taxon>Dikarya</taxon>
        <taxon>Ascomycota</taxon>
        <taxon>Pezizomycotina</taxon>
        <taxon>Eurotiomycetes</taxon>
        <taxon>Chaetothyriomycetidae</taxon>
        <taxon>Chaetothyriales</taxon>
        <taxon>Herpotrichiellaceae</taxon>
        <taxon>Exophiala</taxon>
    </lineage>
</organism>
<dbReference type="VEuPathDB" id="FungiDB:PV08_08497"/>
<accession>A0A0D2BQA1</accession>